<dbReference type="OrthoDB" id="271725at2759"/>
<evidence type="ECO:0000259" key="5">
    <source>
        <dbReference type="PROSITE" id="PS50102"/>
    </source>
</evidence>
<dbReference type="Proteomes" id="UP000015100">
    <property type="component" value="Unassembled WGS sequence"/>
</dbReference>
<dbReference type="InterPro" id="IPR000504">
    <property type="entry name" value="RRM_dom"/>
</dbReference>
<comment type="caution">
    <text evidence="6">The sequence shown here is derived from an EMBL/GenBank/DDBJ whole genome shotgun (WGS) entry which is preliminary data.</text>
</comment>
<dbReference type="GO" id="GO:0003723">
    <property type="term" value="F:RNA binding"/>
    <property type="evidence" value="ECO:0007669"/>
    <property type="project" value="UniProtKB-UniRule"/>
</dbReference>
<dbReference type="SMART" id="SM00360">
    <property type="entry name" value="RRM"/>
    <property type="match status" value="2"/>
</dbReference>
<dbReference type="PROSITE" id="PS50102">
    <property type="entry name" value="RRM"/>
    <property type="match status" value="2"/>
</dbReference>
<sequence length="482" mass="53156">MVALVDSPNSMDHINDSQRARAYLQYPMVSQSYPAAGSVGNAGVQPQHHHNYHSQHPQFDNMSYQNVQFSSASPFAYNPHYPVMVPPHFPMHTSPNSESAPYYHPQAFPNHPQFHPQGFVPSFHPQGYPSFPNTQQPPPYNHHPFPSPVQSVATSVGSTGFSKLKDLSSPTTTAASKAATKKMRKSPVIASTPLKILSPEEDSIDVQSPTMSDFSGPTNVYIKGLPNTMTDKQLRELVTTFGNVISSKAIIDRPSGVCKGYGFAKFTTLESAQECIKDFTTRNYEATIARDSFYSKLKDLADLESTNLYVSNLPATWNEEKIIAIFKGHKSSKCRLLVNQKGASRGVAFVTFEDRNLCDEIIEKFNGVQLGEPSHHLPLQVRYADTLAQKKLKKEKAQTGQFPKKSVLANHEQIMQRSMMLGPGPHSASLSCSSPVYPQGNQKGWKKNEAPINAPPTPPQSVISAEEDLSKAEEVSVLEDAN</sequence>
<evidence type="ECO:0000256" key="1">
    <source>
        <dbReference type="ARBA" id="ARBA00022737"/>
    </source>
</evidence>
<reference evidence="7" key="2">
    <citation type="submission" date="2013-04" db="EMBL/GenBank/DDBJ databases">
        <title>Genomic mechanisms accounting for the adaptation to parasitism in nematode-trapping fungi.</title>
        <authorList>
            <person name="Ahren D.G."/>
        </authorList>
    </citation>
    <scope>NUCLEOTIDE SEQUENCE [LARGE SCALE GENOMIC DNA]</scope>
    <source>
        <strain evidence="7">CBS 200.50</strain>
    </source>
</reference>
<evidence type="ECO:0000313" key="6">
    <source>
        <dbReference type="EMBL" id="EPS36032.1"/>
    </source>
</evidence>
<organism evidence="6 7">
    <name type="scientific">Dactylellina haptotyla (strain CBS 200.50)</name>
    <name type="common">Nematode-trapping fungus</name>
    <name type="synonym">Monacrosporium haptotylum</name>
    <dbReference type="NCBI Taxonomy" id="1284197"/>
    <lineage>
        <taxon>Eukaryota</taxon>
        <taxon>Fungi</taxon>
        <taxon>Dikarya</taxon>
        <taxon>Ascomycota</taxon>
        <taxon>Pezizomycotina</taxon>
        <taxon>Orbiliomycetes</taxon>
        <taxon>Orbiliales</taxon>
        <taxon>Orbiliaceae</taxon>
        <taxon>Dactylellina</taxon>
    </lineage>
</organism>
<dbReference type="PANTHER" id="PTHR24012">
    <property type="entry name" value="RNA BINDING PROTEIN"/>
    <property type="match status" value="1"/>
</dbReference>
<dbReference type="EMBL" id="AQGS01000985">
    <property type="protein sequence ID" value="EPS36032.1"/>
    <property type="molecule type" value="Genomic_DNA"/>
</dbReference>
<evidence type="ECO:0000256" key="2">
    <source>
        <dbReference type="ARBA" id="ARBA00022884"/>
    </source>
</evidence>
<feature type="compositionally biased region" description="Polar residues" evidence="4">
    <location>
        <begin position="428"/>
        <end position="442"/>
    </location>
</feature>
<evidence type="ECO:0000256" key="3">
    <source>
        <dbReference type="PROSITE-ProRule" id="PRU00176"/>
    </source>
</evidence>
<dbReference type="OMA" id="VASIHVC"/>
<feature type="region of interest" description="Disordered" evidence="4">
    <location>
        <begin position="123"/>
        <end position="152"/>
    </location>
</feature>
<evidence type="ECO:0000256" key="4">
    <source>
        <dbReference type="SAM" id="MobiDB-lite"/>
    </source>
</evidence>
<name>S8BLA7_DACHA</name>
<dbReference type="InterPro" id="IPR035979">
    <property type="entry name" value="RBD_domain_sf"/>
</dbReference>
<proteinExistence type="predicted"/>
<dbReference type="AlphaFoldDB" id="S8BLA7"/>
<dbReference type="Gene3D" id="3.30.70.330">
    <property type="match status" value="2"/>
</dbReference>
<accession>S8BLA7</accession>
<dbReference type="eggNOG" id="KOG4733">
    <property type="taxonomic scope" value="Eukaryota"/>
</dbReference>
<keyword evidence="1" id="KW-0677">Repeat</keyword>
<reference evidence="6 7" key="1">
    <citation type="journal article" date="2013" name="PLoS Genet.">
        <title>Genomic mechanisms accounting for the adaptation to parasitism in nematode-trapping fungi.</title>
        <authorList>
            <person name="Meerupati T."/>
            <person name="Andersson K.M."/>
            <person name="Friman E."/>
            <person name="Kumar D."/>
            <person name="Tunlid A."/>
            <person name="Ahren D."/>
        </authorList>
    </citation>
    <scope>NUCLEOTIDE SEQUENCE [LARGE SCALE GENOMIC DNA]</scope>
    <source>
        <strain evidence="6 7">CBS 200.50</strain>
    </source>
</reference>
<dbReference type="HOGENOM" id="CLU_590467_0_0_1"/>
<dbReference type="SUPFAM" id="SSF54928">
    <property type="entry name" value="RNA-binding domain, RBD"/>
    <property type="match status" value="2"/>
</dbReference>
<keyword evidence="7" id="KW-1185">Reference proteome</keyword>
<protein>
    <recommendedName>
        <fullName evidence="5">RRM domain-containing protein</fullName>
    </recommendedName>
</protein>
<feature type="region of interest" description="Disordered" evidence="4">
    <location>
        <begin position="39"/>
        <end position="58"/>
    </location>
</feature>
<dbReference type="Pfam" id="PF00076">
    <property type="entry name" value="RRM_1"/>
    <property type="match status" value="2"/>
</dbReference>
<keyword evidence="2 3" id="KW-0694">RNA-binding</keyword>
<feature type="domain" description="RRM" evidence="5">
    <location>
        <begin position="306"/>
        <end position="386"/>
    </location>
</feature>
<feature type="domain" description="RRM" evidence="5">
    <location>
        <begin position="218"/>
        <end position="291"/>
    </location>
</feature>
<evidence type="ECO:0000313" key="7">
    <source>
        <dbReference type="Proteomes" id="UP000015100"/>
    </source>
</evidence>
<dbReference type="InterPro" id="IPR012677">
    <property type="entry name" value="Nucleotide-bd_a/b_plait_sf"/>
</dbReference>
<feature type="region of interest" description="Disordered" evidence="4">
    <location>
        <begin position="421"/>
        <end position="482"/>
    </location>
</feature>
<feature type="compositionally biased region" description="Pro residues" evidence="4">
    <location>
        <begin position="135"/>
        <end position="147"/>
    </location>
</feature>
<gene>
    <name evidence="6" type="ORF">H072_10481</name>
</gene>